<evidence type="ECO:0000256" key="7">
    <source>
        <dbReference type="SAM" id="Phobius"/>
    </source>
</evidence>
<keyword evidence="4 7" id="KW-0812">Transmembrane</keyword>
<gene>
    <name evidence="8" type="ORF">K0U00_30110</name>
</gene>
<keyword evidence="6 7" id="KW-0472">Membrane</keyword>
<dbReference type="PANTHER" id="PTHR43744">
    <property type="entry name" value="ABC TRANSPORTER PERMEASE PROTEIN MG189-RELATED-RELATED"/>
    <property type="match status" value="1"/>
</dbReference>
<dbReference type="PANTHER" id="PTHR43744:SF8">
    <property type="entry name" value="SN-GLYCEROL-3-PHOSPHATE TRANSPORT SYSTEM PERMEASE PROTEIN UGPE"/>
    <property type="match status" value="1"/>
</dbReference>
<evidence type="ECO:0000256" key="5">
    <source>
        <dbReference type="ARBA" id="ARBA00022989"/>
    </source>
</evidence>
<evidence type="ECO:0000256" key="3">
    <source>
        <dbReference type="ARBA" id="ARBA00022475"/>
    </source>
</evidence>
<dbReference type="SUPFAM" id="SSF161098">
    <property type="entry name" value="MetI-like"/>
    <property type="match status" value="1"/>
</dbReference>
<evidence type="ECO:0000313" key="9">
    <source>
        <dbReference type="Proteomes" id="UP001519887"/>
    </source>
</evidence>
<keyword evidence="3" id="KW-1003">Cell membrane</keyword>
<sequence>SIMQFMFTWNAFLIPLVFTLGKPELRTLGVGMFQFVGENSMDWTGMAAAASISLVPILIVFLLLQRYFIEGVSGAVKA</sequence>
<dbReference type="Gene3D" id="1.10.3720.10">
    <property type="entry name" value="MetI-like"/>
    <property type="match status" value="1"/>
</dbReference>
<dbReference type="EMBL" id="JAHZIK010001145">
    <property type="protein sequence ID" value="MBW7458302.1"/>
    <property type="molecule type" value="Genomic_DNA"/>
</dbReference>
<feature type="transmembrane region" description="Helical" evidence="7">
    <location>
        <begin position="43"/>
        <end position="64"/>
    </location>
</feature>
<name>A0ABS7CBJ6_9BACL</name>
<evidence type="ECO:0000256" key="6">
    <source>
        <dbReference type="ARBA" id="ARBA00023136"/>
    </source>
</evidence>
<comment type="subcellular location">
    <subcellularLocation>
        <location evidence="1">Cell membrane</location>
        <topology evidence="1">Multi-pass membrane protein</topology>
    </subcellularLocation>
</comment>
<evidence type="ECO:0000256" key="1">
    <source>
        <dbReference type="ARBA" id="ARBA00004651"/>
    </source>
</evidence>
<dbReference type="Proteomes" id="UP001519887">
    <property type="component" value="Unassembled WGS sequence"/>
</dbReference>
<evidence type="ECO:0000313" key="8">
    <source>
        <dbReference type="EMBL" id="MBW7458302.1"/>
    </source>
</evidence>
<evidence type="ECO:0000256" key="2">
    <source>
        <dbReference type="ARBA" id="ARBA00022448"/>
    </source>
</evidence>
<keyword evidence="5 7" id="KW-1133">Transmembrane helix</keyword>
<evidence type="ECO:0000256" key="4">
    <source>
        <dbReference type="ARBA" id="ARBA00022692"/>
    </source>
</evidence>
<reference evidence="8 9" key="1">
    <citation type="submission" date="2021-07" db="EMBL/GenBank/DDBJ databases">
        <title>Paenibacillus radiodurans sp. nov., isolated from the southeastern edge of Tengger Desert.</title>
        <authorList>
            <person name="Zhang G."/>
        </authorList>
    </citation>
    <scope>NUCLEOTIDE SEQUENCE [LARGE SCALE GENOMIC DNA]</scope>
    <source>
        <strain evidence="8 9">CCM 7311</strain>
    </source>
</reference>
<keyword evidence="2" id="KW-0813">Transport</keyword>
<feature type="non-terminal residue" evidence="8">
    <location>
        <position position="1"/>
    </location>
</feature>
<protein>
    <submittedName>
        <fullName evidence="8">Carbohydrate ABC transporter permease</fullName>
    </submittedName>
</protein>
<proteinExistence type="predicted"/>
<comment type="caution">
    <text evidence="8">The sequence shown here is derived from an EMBL/GenBank/DDBJ whole genome shotgun (WGS) entry which is preliminary data.</text>
</comment>
<organism evidence="8 9">
    <name type="scientific">Paenibacillus sepulcri</name>
    <dbReference type="NCBI Taxonomy" id="359917"/>
    <lineage>
        <taxon>Bacteria</taxon>
        <taxon>Bacillati</taxon>
        <taxon>Bacillota</taxon>
        <taxon>Bacilli</taxon>
        <taxon>Bacillales</taxon>
        <taxon>Paenibacillaceae</taxon>
        <taxon>Paenibacillus</taxon>
    </lineage>
</organism>
<dbReference type="InterPro" id="IPR035906">
    <property type="entry name" value="MetI-like_sf"/>
</dbReference>
<accession>A0ABS7CBJ6</accession>
<keyword evidence="9" id="KW-1185">Reference proteome</keyword>